<evidence type="ECO:0000313" key="6">
    <source>
        <dbReference type="EMBL" id="AWB33414.1"/>
    </source>
</evidence>
<dbReference type="OrthoDB" id="9813903at2"/>
<dbReference type="PROSITE" id="PS50887">
    <property type="entry name" value="GGDEF"/>
    <property type="match status" value="1"/>
</dbReference>
<protein>
    <recommendedName>
        <fullName evidence="1">diguanylate cyclase</fullName>
        <ecNumber evidence="1">2.7.7.65</ecNumber>
    </recommendedName>
</protein>
<feature type="domain" description="GGDEF" evidence="5">
    <location>
        <begin position="268"/>
        <end position="405"/>
    </location>
</feature>
<dbReference type="EC" id="2.7.7.65" evidence="1"/>
<organism evidence="6 7">
    <name type="scientific">Orrella marina</name>
    <dbReference type="NCBI Taxonomy" id="2163011"/>
    <lineage>
        <taxon>Bacteria</taxon>
        <taxon>Pseudomonadati</taxon>
        <taxon>Pseudomonadota</taxon>
        <taxon>Betaproteobacteria</taxon>
        <taxon>Burkholderiales</taxon>
        <taxon>Alcaligenaceae</taxon>
        <taxon>Orrella</taxon>
    </lineage>
</organism>
<dbReference type="SUPFAM" id="SSF55073">
    <property type="entry name" value="Nucleotide cyclase"/>
    <property type="match status" value="1"/>
</dbReference>
<dbReference type="RefSeq" id="WP_108620843.1">
    <property type="nucleotide sequence ID" value="NZ_CP028901.1"/>
</dbReference>
<dbReference type="CDD" id="cd01949">
    <property type="entry name" value="GGDEF"/>
    <property type="match status" value="1"/>
</dbReference>
<comment type="catalytic activity">
    <reaction evidence="2">
        <text>2 GTP = 3',3'-c-di-GMP + 2 diphosphate</text>
        <dbReference type="Rhea" id="RHEA:24898"/>
        <dbReference type="ChEBI" id="CHEBI:33019"/>
        <dbReference type="ChEBI" id="CHEBI:37565"/>
        <dbReference type="ChEBI" id="CHEBI:58805"/>
        <dbReference type="EC" id="2.7.7.65"/>
    </reaction>
</comment>
<gene>
    <name evidence="6" type="ORF">DBV39_06505</name>
</gene>
<keyword evidence="3" id="KW-0175">Coiled coil</keyword>
<keyword evidence="4" id="KW-0472">Membrane</keyword>
<feature type="transmembrane region" description="Helical" evidence="4">
    <location>
        <begin position="6"/>
        <end position="27"/>
    </location>
</feature>
<accession>A0A2R4XI55</accession>
<dbReference type="Proteomes" id="UP000244571">
    <property type="component" value="Chromosome"/>
</dbReference>
<feature type="transmembrane region" description="Helical" evidence="4">
    <location>
        <begin position="171"/>
        <end position="189"/>
    </location>
</feature>
<dbReference type="GO" id="GO:0043709">
    <property type="term" value="P:cell adhesion involved in single-species biofilm formation"/>
    <property type="evidence" value="ECO:0007669"/>
    <property type="project" value="TreeGrafter"/>
</dbReference>
<keyword evidence="7" id="KW-1185">Reference proteome</keyword>
<dbReference type="InterPro" id="IPR029787">
    <property type="entry name" value="Nucleotide_cyclase"/>
</dbReference>
<evidence type="ECO:0000259" key="5">
    <source>
        <dbReference type="PROSITE" id="PS50887"/>
    </source>
</evidence>
<evidence type="ECO:0000256" key="2">
    <source>
        <dbReference type="ARBA" id="ARBA00034247"/>
    </source>
</evidence>
<sequence>MRRIDVSLWVAVCLLLSSVSIGIYTDVRSIDTQRIKTAIDARLLRVQILNEAINNTLATTLFEENILRSANYLAQTDQLDQILREIRGLTAGMRMAAEAERLAQESERLQATRDLAIMLMNEERWLQARELLSSEEYLRARKISEISSELAITAVTSEVSEMSLWQERQRLGALWLILVAVLLLLWIGYRHSVGLRAQAGEQNRLREALAQANQELERRVEERTAQLREANERLEQLSMVDGLSGLANRRKFDQMLEQVWQRAKAEATPVALVMLDLDEFKAYNDLYGHQAGDACIQALARVLLSRSKRQDELAARYGGEEFALILPSYHLNAAQKAAESVRLAFAGLGLVHASSSCASVATISLGVAALIPGESSSVVDLIWLADQALYEAKHTGRNKVCVATGTDIVPTETTMNPAGTT</sequence>
<dbReference type="PANTHER" id="PTHR45138">
    <property type="entry name" value="REGULATORY COMPONENTS OF SENSORY TRANSDUCTION SYSTEM"/>
    <property type="match status" value="1"/>
</dbReference>
<dbReference type="NCBIfam" id="TIGR00254">
    <property type="entry name" value="GGDEF"/>
    <property type="match status" value="1"/>
</dbReference>
<dbReference type="FunFam" id="3.30.70.270:FF:000001">
    <property type="entry name" value="Diguanylate cyclase domain protein"/>
    <property type="match status" value="1"/>
</dbReference>
<name>A0A2R4XI55_9BURK</name>
<dbReference type="InterPro" id="IPR050469">
    <property type="entry name" value="Diguanylate_Cyclase"/>
</dbReference>
<dbReference type="PANTHER" id="PTHR45138:SF9">
    <property type="entry name" value="DIGUANYLATE CYCLASE DGCM-RELATED"/>
    <property type="match status" value="1"/>
</dbReference>
<dbReference type="InterPro" id="IPR000160">
    <property type="entry name" value="GGDEF_dom"/>
</dbReference>
<dbReference type="AlphaFoldDB" id="A0A2R4XI55"/>
<dbReference type="InterPro" id="IPR043128">
    <property type="entry name" value="Rev_trsase/Diguanyl_cyclase"/>
</dbReference>
<evidence type="ECO:0000256" key="3">
    <source>
        <dbReference type="SAM" id="Coils"/>
    </source>
</evidence>
<dbReference type="GO" id="GO:0005886">
    <property type="term" value="C:plasma membrane"/>
    <property type="evidence" value="ECO:0007669"/>
    <property type="project" value="TreeGrafter"/>
</dbReference>
<dbReference type="SMART" id="SM00267">
    <property type="entry name" value="GGDEF"/>
    <property type="match status" value="1"/>
</dbReference>
<dbReference type="GO" id="GO:0052621">
    <property type="term" value="F:diguanylate cyclase activity"/>
    <property type="evidence" value="ECO:0007669"/>
    <property type="project" value="UniProtKB-EC"/>
</dbReference>
<dbReference type="KEGG" id="boz:DBV39_06505"/>
<evidence type="ECO:0000313" key="7">
    <source>
        <dbReference type="Proteomes" id="UP000244571"/>
    </source>
</evidence>
<dbReference type="Pfam" id="PF00990">
    <property type="entry name" value="GGDEF"/>
    <property type="match status" value="1"/>
</dbReference>
<feature type="coiled-coil region" evidence="3">
    <location>
        <begin position="195"/>
        <end position="240"/>
    </location>
</feature>
<keyword evidence="4" id="KW-1133">Transmembrane helix</keyword>
<proteinExistence type="predicted"/>
<evidence type="ECO:0000256" key="1">
    <source>
        <dbReference type="ARBA" id="ARBA00012528"/>
    </source>
</evidence>
<dbReference type="GO" id="GO:1902201">
    <property type="term" value="P:negative regulation of bacterial-type flagellum-dependent cell motility"/>
    <property type="evidence" value="ECO:0007669"/>
    <property type="project" value="TreeGrafter"/>
</dbReference>
<keyword evidence="4" id="KW-0812">Transmembrane</keyword>
<evidence type="ECO:0000256" key="4">
    <source>
        <dbReference type="SAM" id="Phobius"/>
    </source>
</evidence>
<reference evidence="6 7" key="1">
    <citation type="submission" date="2018-04" db="EMBL/GenBank/DDBJ databases">
        <title>Bordetella sp. HZ20 isolated from seawater.</title>
        <authorList>
            <person name="Sun C."/>
        </authorList>
    </citation>
    <scope>NUCLEOTIDE SEQUENCE [LARGE SCALE GENOMIC DNA]</scope>
    <source>
        <strain evidence="6 7">HZ20</strain>
    </source>
</reference>
<dbReference type="Gene3D" id="3.30.70.270">
    <property type="match status" value="1"/>
</dbReference>
<dbReference type="EMBL" id="CP028901">
    <property type="protein sequence ID" value="AWB33414.1"/>
    <property type="molecule type" value="Genomic_DNA"/>
</dbReference>